<dbReference type="EMBL" id="CABFNO020001247">
    <property type="protein sequence ID" value="CAG9974223.1"/>
    <property type="molecule type" value="Genomic_DNA"/>
</dbReference>
<name>A0A9N9U4U7_9HYPO</name>
<evidence type="ECO:0000313" key="1">
    <source>
        <dbReference type="EMBL" id="CAG9974223.1"/>
    </source>
</evidence>
<comment type="caution">
    <text evidence="1">The sequence shown here is derived from an EMBL/GenBank/DDBJ whole genome shotgun (WGS) entry which is preliminary data.</text>
</comment>
<reference evidence="2" key="1">
    <citation type="submission" date="2019-06" db="EMBL/GenBank/DDBJ databases">
        <authorList>
            <person name="Broberg M."/>
        </authorList>
    </citation>
    <scope>NUCLEOTIDE SEQUENCE [LARGE SCALE GENOMIC DNA]</scope>
</reference>
<accession>A0A9N9U4U7</accession>
<evidence type="ECO:0000313" key="2">
    <source>
        <dbReference type="Proteomes" id="UP000754883"/>
    </source>
</evidence>
<proteinExistence type="predicted"/>
<protein>
    <submittedName>
        <fullName evidence="1">Uncharacterized protein</fullName>
    </submittedName>
</protein>
<sequence>MGLLRNLCTLLNGIVHEFCNFAGSGLVDKGAMSCLWVRAISNLECPNNLDKSFDELIIDTILNKNTVGAYACLARALEFASDDTLDSKVEISIVEYHDGSITAQLQAELLDGVARLLHQ</sequence>
<gene>
    <name evidence="1" type="ORF">CBYS24578_00011741</name>
</gene>
<dbReference type="Proteomes" id="UP000754883">
    <property type="component" value="Unassembled WGS sequence"/>
</dbReference>
<reference evidence="1 2" key="2">
    <citation type="submission" date="2021-10" db="EMBL/GenBank/DDBJ databases">
        <authorList>
            <person name="Piombo E."/>
        </authorList>
    </citation>
    <scope>NUCLEOTIDE SEQUENCE [LARGE SCALE GENOMIC DNA]</scope>
</reference>
<organism evidence="1 2">
    <name type="scientific">Clonostachys byssicola</name>
    <dbReference type="NCBI Taxonomy" id="160290"/>
    <lineage>
        <taxon>Eukaryota</taxon>
        <taxon>Fungi</taxon>
        <taxon>Dikarya</taxon>
        <taxon>Ascomycota</taxon>
        <taxon>Pezizomycotina</taxon>
        <taxon>Sordariomycetes</taxon>
        <taxon>Hypocreomycetidae</taxon>
        <taxon>Hypocreales</taxon>
        <taxon>Bionectriaceae</taxon>
        <taxon>Clonostachys</taxon>
    </lineage>
</organism>
<dbReference type="AlphaFoldDB" id="A0A9N9U4U7"/>
<keyword evidence="2" id="KW-1185">Reference proteome</keyword>